<feature type="compositionally biased region" description="Low complexity" evidence="1">
    <location>
        <begin position="90"/>
        <end position="120"/>
    </location>
</feature>
<evidence type="ECO:0000313" key="3">
    <source>
        <dbReference type="EMBL" id="KAG2631048.1"/>
    </source>
</evidence>
<feature type="compositionally biased region" description="Basic residues" evidence="1">
    <location>
        <begin position="77"/>
        <end position="89"/>
    </location>
</feature>
<accession>A0A8T0V8Y5</accession>
<comment type="caution">
    <text evidence="3">The sequence shown here is derived from an EMBL/GenBank/DDBJ whole genome shotgun (WGS) entry which is preliminary data.</text>
</comment>
<gene>
    <name evidence="3" type="ORF">PVAP13_3KG569275</name>
</gene>
<dbReference type="AlphaFoldDB" id="A0A8T0V8Y5"/>
<name>A0A8T0V8Y5_PANVG</name>
<feature type="chain" id="PRO_5035883274" evidence="2">
    <location>
        <begin position="23"/>
        <end position="130"/>
    </location>
</feature>
<evidence type="ECO:0000256" key="1">
    <source>
        <dbReference type="SAM" id="MobiDB-lite"/>
    </source>
</evidence>
<evidence type="ECO:0000256" key="2">
    <source>
        <dbReference type="SAM" id="SignalP"/>
    </source>
</evidence>
<keyword evidence="2" id="KW-0732">Signal</keyword>
<dbReference type="Proteomes" id="UP000823388">
    <property type="component" value="Chromosome 3K"/>
</dbReference>
<reference evidence="3" key="1">
    <citation type="submission" date="2020-05" db="EMBL/GenBank/DDBJ databases">
        <title>WGS assembly of Panicum virgatum.</title>
        <authorList>
            <person name="Lovell J.T."/>
            <person name="Jenkins J."/>
            <person name="Shu S."/>
            <person name="Juenger T.E."/>
            <person name="Schmutz J."/>
        </authorList>
    </citation>
    <scope>NUCLEOTIDE SEQUENCE</scope>
    <source>
        <strain evidence="3">AP13</strain>
    </source>
</reference>
<evidence type="ECO:0000313" key="4">
    <source>
        <dbReference type="Proteomes" id="UP000823388"/>
    </source>
</evidence>
<feature type="region of interest" description="Disordered" evidence="1">
    <location>
        <begin position="31"/>
        <end position="50"/>
    </location>
</feature>
<sequence>MAPQRRCAGTLLFLVAATVASAARDLDAANSLPAPAAGTKPDPAYHGGYGGGAIPAATTAAVEGTRTAAWRCRRWRARRRAPATARRWRAPSGASGPTAAPATATARAAAEAPAPSTAGPSAPPPADPSI</sequence>
<feature type="compositionally biased region" description="Pro residues" evidence="1">
    <location>
        <begin position="121"/>
        <end position="130"/>
    </location>
</feature>
<feature type="region of interest" description="Disordered" evidence="1">
    <location>
        <begin position="77"/>
        <end position="130"/>
    </location>
</feature>
<proteinExistence type="predicted"/>
<protein>
    <submittedName>
        <fullName evidence="3">Uncharacterized protein</fullName>
    </submittedName>
</protein>
<dbReference type="EMBL" id="CM029041">
    <property type="protein sequence ID" value="KAG2631048.1"/>
    <property type="molecule type" value="Genomic_DNA"/>
</dbReference>
<keyword evidence="4" id="KW-1185">Reference proteome</keyword>
<feature type="signal peptide" evidence="2">
    <location>
        <begin position="1"/>
        <end position="22"/>
    </location>
</feature>
<organism evidence="3 4">
    <name type="scientific">Panicum virgatum</name>
    <name type="common">Blackwell switchgrass</name>
    <dbReference type="NCBI Taxonomy" id="38727"/>
    <lineage>
        <taxon>Eukaryota</taxon>
        <taxon>Viridiplantae</taxon>
        <taxon>Streptophyta</taxon>
        <taxon>Embryophyta</taxon>
        <taxon>Tracheophyta</taxon>
        <taxon>Spermatophyta</taxon>
        <taxon>Magnoliopsida</taxon>
        <taxon>Liliopsida</taxon>
        <taxon>Poales</taxon>
        <taxon>Poaceae</taxon>
        <taxon>PACMAD clade</taxon>
        <taxon>Panicoideae</taxon>
        <taxon>Panicodae</taxon>
        <taxon>Paniceae</taxon>
        <taxon>Panicinae</taxon>
        <taxon>Panicum</taxon>
        <taxon>Panicum sect. Hiantes</taxon>
    </lineage>
</organism>